<evidence type="ECO:0000256" key="2">
    <source>
        <dbReference type="SAM" id="Phobius"/>
    </source>
</evidence>
<evidence type="ECO:0000313" key="4">
    <source>
        <dbReference type="Proteomes" id="UP000240542"/>
    </source>
</evidence>
<evidence type="ECO:0000256" key="1">
    <source>
        <dbReference type="SAM" id="MobiDB-lite"/>
    </source>
</evidence>
<proteinExistence type="predicted"/>
<dbReference type="OrthoDB" id="5241887at2"/>
<dbReference type="Pfam" id="PF11832">
    <property type="entry name" value="DUF3352"/>
    <property type="match status" value="1"/>
</dbReference>
<dbReference type="AlphaFoldDB" id="A0A2P8CR16"/>
<keyword evidence="2" id="KW-0472">Membrane</keyword>
<feature type="region of interest" description="Disordered" evidence="1">
    <location>
        <begin position="254"/>
        <end position="284"/>
    </location>
</feature>
<feature type="region of interest" description="Disordered" evidence="1">
    <location>
        <begin position="440"/>
        <end position="464"/>
    </location>
</feature>
<feature type="region of interest" description="Disordered" evidence="1">
    <location>
        <begin position="1"/>
        <end position="32"/>
    </location>
</feature>
<dbReference type="EMBL" id="PYGA01000032">
    <property type="protein sequence ID" value="PSK87396.1"/>
    <property type="molecule type" value="Genomic_DNA"/>
</dbReference>
<dbReference type="InterPro" id="IPR021787">
    <property type="entry name" value="DUF3352"/>
</dbReference>
<dbReference type="Proteomes" id="UP000240542">
    <property type="component" value="Unassembled WGS sequence"/>
</dbReference>
<name>A0A2P8CR16_9ACTN</name>
<keyword evidence="2" id="KW-1133">Transmembrane helix</keyword>
<gene>
    <name evidence="3" type="ORF">CLV63_13251</name>
</gene>
<evidence type="ECO:0000313" key="3">
    <source>
        <dbReference type="EMBL" id="PSK87396.1"/>
    </source>
</evidence>
<reference evidence="3 4" key="1">
    <citation type="submission" date="2018-03" db="EMBL/GenBank/DDBJ databases">
        <title>Genomic Encyclopedia of Archaeal and Bacterial Type Strains, Phase II (KMG-II): from individual species to whole genera.</title>
        <authorList>
            <person name="Goeker M."/>
        </authorList>
    </citation>
    <scope>NUCLEOTIDE SEQUENCE [LARGE SCALE GENOMIC DNA]</scope>
    <source>
        <strain evidence="3 4">DSM 45312</strain>
    </source>
</reference>
<keyword evidence="2" id="KW-0812">Transmembrane</keyword>
<comment type="caution">
    <text evidence="3">The sequence shown here is derived from an EMBL/GenBank/DDBJ whole genome shotgun (WGS) entry which is preliminary data.</text>
</comment>
<protein>
    <submittedName>
        <fullName evidence="3">Uncharacterized protein DUF3352</fullName>
    </submittedName>
</protein>
<dbReference type="RefSeq" id="WP_106586612.1">
    <property type="nucleotide sequence ID" value="NZ_PYGA01000032.1"/>
</dbReference>
<sequence length="528" mass="55229">MSYPDPAHQQQPWHPQGAPAPQQQAAYYQQQPPRGRGPIWMIPVAAVAAVAVLATTVWASDGVVDDLFGGPSPDTVLPSSSFAYFELDFKPDGGQIANYAQFVQKLPDVLRDELDEDGEDPLKPFVEDEFDYLDYDTEVQPWLGKRVGAAAWESEESDEGEPAVALAVAVTDEDAARPALDKMQSEEDDFAYELRDGFALLAESDGMLRDLAAKTGSEGTLDGNQKYVDDIAAIGGGNLATAWADIKAASDAGAELDTGSTTGGDPYSSDPFESGSPGEDPELSGRMAMGLRIEADYLEARADLFDFSVDGISTKDLDAPEAGIDALGNLPDDTIIAIGGGGVDKLAQQAWKQNEAEIRQSSDFADFEEGMNSLGVRLPKGFTDLLGSQTAFGVTGSASSLGFFGDSGTGDVSFEYRATGGDVGVLENLVGEASGGGYGTPPGVSDENGTAVVSSGSTGTGKLGTDPVFQSTMEGLEDSNIGLYMDLRAIAEDAGESGAEQWGALGGSFSYDDGGNISTIGRWAPSNS</sequence>
<accession>A0A2P8CR16</accession>
<organism evidence="3 4">
    <name type="scientific">Murinocardiopsis flavida</name>
    <dbReference type="NCBI Taxonomy" id="645275"/>
    <lineage>
        <taxon>Bacteria</taxon>
        <taxon>Bacillati</taxon>
        <taxon>Actinomycetota</taxon>
        <taxon>Actinomycetes</taxon>
        <taxon>Streptosporangiales</taxon>
        <taxon>Nocardiopsidaceae</taxon>
        <taxon>Murinocardiopsis</taxon>
    </lineage>
</organism>
<feature type="transmembrane region" description="Helical" evidence="2">
    <location>
        <begin position="39"/>
        <end position="59"/>
    </location>
</feature>
<keyword evidence="4" id="KW-1185">Reference proteome</keyword>